<organism evidence="8 9">
    <name type="scientific">Nocardioides mesophilus</name>
    <dbReference type="NCBI Taxonomy" id="433659"/>
    <lineage>
        <taxon>Bacteria</taxon>
        <taxon>Bacillati</taxon>
        <taxon>Actinomycetota</taxon>
        <taxon>Actinomycetes</taxon>
        <taxon>Propionibacteriales</taxon>
        <taxon>Nocardioidaceae</taxon>
        <taxon>Nocardioides</taxon>
    </lineage>
</organism>
<keyword evidence="9" id="KW-1185">Reference proteome</keyword>
<dbReference type="Gene3D" id="1.10.10.10">
    <property type="entry name" value="Winged helix-like DNA-binding domain superfamily/Winged helix DNA-binding domain"/>
    <property type="match status" value="1"/>
</dbReference>
<keyword evidence="5" id="KW-0804">Transcription</keyword>
<evidence type="ECO:0000259" key="7">
    <source>
        <dbReference type="Pfam" id="PF08281"/>
    </source>
</evidence>
<dbReference type="NCBIfam" id="TIGR02983">
    <property type="entry name" value="SigE-fam_strep"/>
    <property type="match status" value="1"/>
</dbReference>
<dbReference type="InterPro" id="IPR007627">
    <property type="entry name" value="RNA_pol_sigma70_r2"/>
</dbReference>
<dbReference type="RefSeq" id="WP_187580378.1">
    <property type="nucleotide sequence ID" value="NZ_CP060713.1"/>
</dbReference>
<evidence type="ECO:0000313" key="8">
    <source>
        <dbReference type="EMBL" id="QNN54538.1"/>
    </source>
</evidence>
<dbReference type="Gene3D" id="1.10.1740.10">
    <property type="match status" value="1"/>
</dbReference>
<reference evidence="8 9" key="1">
    <citation type="submission" date="2020-08" db="EMBL/GenBank/DDBJ databases">
        <title>Genome sequence of Nocardioides mesophilus KACC 16243T.</title>
        <authorList>
            <person name="Hyun D.-W."/>
            <person name="Bae J.-W."/>
        </authorList>
    </citation>
    <scope>NUCLEOTIDE SEQUENCE [LARGE SCALE GENOMIC DNA]</scope>
    <source>
        <strain evidence="8 9">KACC 16243</strain>
    </source>
</reference>
<evidence type="ECO:0000259" key="6">
    <source>
        <dbReference type="Pfam" id="PF04542"/>
    </source>
</evidence>
<feature type="domain" description="RNA polymerase sigma-70 region 2" evidence="6">
    <location>
        <begin position="22"/>
        <end position="83"/>
    </location>
</feature>
<protein>
    <submittedName>
        <fullName evidence="8">SigE family RNA polymerase sigma factor</fullName>
    </submittedName>
</protein>
<dbReference type="GO" id="GO:0003677">
    <property type="term" value="F:DNA binding"/>
    <property type="evidence" value="ECO:0007669"/>
    <property type="project" value="UniProtKB-KW"/>
</dbReference>
<dbReference type="InterPro" id="IPR013325">
    <property type="entry name" value="RNA_pol_sigma_r2"/>
</dbReference>
<dbReference type="Pfam" id="PF08281">
    <property type="entry name" value="Sigma70_r4_2"/>
    <property type="match status" value="1"/>
</dbReference>
<evidence type="ECO:0000313" key="9">
    <source>
        <dbReference type="Proteomes" id="UP000515947"/>
    </source>
</evidence>
<dbReference type="GO" id="GO:0006352">
    <property type="term" value="P:DNA-templated transcription initiation"/>
    <property type="evidence" value="ECO:0007669"/>
    <property type="project" value="InterPro"/>
</dbReference>
<dbReference type="SUPFAM" id="SSF88946">
    <property type="entry name" value="Sigma2 domain of RNA polymerase sigma factors"/>
    <property type="match status" value="1"/>
</dbReference>
<dbReference type="NCBIfam" id="TIGR02937">
    <property type="entry name" value="sigma70-ECF"/>
    <property type="match status" value="1"/>
</dbReference>
<dbReference type="CDD" id="cd06171">
    <property type="entry name" value="Sigma70_r4"/>
    <property type="match status" value="1"/>
</dbReference>
<evidence type="ECO:0000256" key="2">
    <source>
        <dbReference type="ARBA" id="ARBA00023015"/>
    </source>
</evidence>
<dbReference type="InterPro" id="IPR014284">
    <property type="entry name" value="RNA_pol_sigma-70_dom"/>
</dbReference>
<dbReference type="PANTHER" id="PTHR43133:SF50">
    <property type="entry name" value="ECF RNA POLYMERASE SIGMA FACTOR SIGM"/>
    <property type="match status" value="1"/>
</dbReference>
<name>A0A7G9RG13_9ACTN</name>
<keyword evidence="2" id="KW-0805">Transcription regulation</keyword>
<evidence type="ECO:0000256" key="3">
    <source>
        <dbReference type="ARBA" id="ARBA00023082"/>
    </source>
</evidence>
<dbReference type="SUPFAM" id="SSF88659">
    <property type="entry name" value="Sigma3 and sigma4 domains of RNA polymerase sigma factors"/>
    <property type="match status" value="1"/>
</dbReference>
<dbReference type="InterPro" id="IPR039425">
    <property type="entry name" value="RNA_pol_sigma-70-like"/>
</dbReference>
<evidence type="ECO:0000256" key="1">
    <source>
        <dbReference type="ARBA" id="ARBA00010641"/>
    </source>
</evidence>
<accession>A0A7G9RG13</accession>
<dbReference type="KEGG" id="nmes:H9L09_09635"/>
<dbReference type="InterPro" id="IPR014325">
    <property type="entry name" value="RNA_pol_sigma-E_actinobac"/>
</dbReference>
<dbReference type="Pfam" id="PF04542">
    <property type="entry name" value="Sigma70_r2"/>
    <property type="match status" value="1"/>
</dbReference>
<feature type="domain" description="RNA polymerase sigma factor 70 region 4 type 2" evidence="7">
    <location>
        <begin position="111"/>
        <end position="158"/>
    </location>
</feature>
<evidence type="ECO:0000256" key="5">
    <source>
        <dbReference type="ARBA" id="ARBA00023163"/>
    </source>
</evidence>
<dbReference type="GO" id="GO:0016987">
    <property type="term" value="F:sigma factor activity"/>
    <property type="evidence" value="ECO:0007669"/>
    <property type="project" value="UniProtKB-KW"/>
</dbReference>
<dbReference type="Proteomes" id="UP000515947">
    <property type="component" value="Chromosome"/>
</dbReference>
<dbReference type="InterPro" id="IPR036388">
    <property type="entry name" value="WH-like_DNA-bd_sf"/>
</dbReference>
<sequence>MPETRADREQRYVDFVTGRWSALFRLAYLLTGSEPAAEDLLQTTLMKTYAAWARINRVEEPEAYVRRMLVNGAISESRRGWRRERATAELPEMPGVDLEHVVDGRADLWPVIRELPPRQRAVVVLRYYEDLSEEEIARVLGCSRGTVKSQASDAMRSLRRRLVAVEEGGSR</sequence>
<evidence type="ECO:0000256" key="4">
    <source>
        <dbReference type="ARBA" id="ARBA00023125"/>
    </source>
</evidence>
<keyword evidence="3" id="KW-0731">Sigma factor</keyword>
<dbReference type="AlphaFoldDB" id="A0A7G9RG13"/>
<gene>
    <name evidence="8" type="ORF">H9L09_09635</name>
</gene>
<comment type="similarity">
    <text evidence="1">Belongs to the sigma-70 factor family. ECF subfamily.</text>
</comment>
<dbReference type="EMBL" id="CP060713">
    <property type="protein sequence ID" value="QNN54538.1"/>
    <property type="molecule type" value="Genomic_DNA"/>
</dbReference>
<proteinExistence type="inferred from homology"/>
<dbReference type="InterPro" id="IPR013249">
    <property type="entry name" value="RNA_pol_sigma70_r4_t2"/>
</dbReference>
<dbReference type="InterPro" id="IPR013324">
    <property type="entry name" value="RNA_pol_sigma_r3/r4-like"/>
</dbReference>
<dbReference type="PANTHER" id="PTHR43133">
    <property type="entry name" value="RNA POLYMERASE ECF-TYPE SIGMA FACTO"/>
    <property type="match status" value="1"/>
</dbReference>
<keyword evidence="4" id="KW-0238">DNA-binding</keyword>